<feature type="domain" description="HTH cro/C1-type" evidence="2">
    <location>
        <begin position="23"/>
        <end position="78"/>
    </location>
</feature>
<dbReference type="SMART" id="SM00320">
    <property type="entry name" value="WD40"/>
    <property type="match status" value="5"/>
</dbReference>
<protein>
    <recommendedName>
        <fullName evidence="2">HTH cro/C1-type domain-containing protein</fullName>
    </recommendedName>
</protein>
<sequence length="1257" mass="135698">MAGRREVPVDPGAGPVQRFAYELRKLRAEAGGITYRALAQRADYSVTTLSQAAAGEQLPTLPVALAYAAACGGDAAEWEARWKQAVEEAAAGRGVEASGEGADPPYRGLARFETGDSGRFFGRDKLTADLLELLRRRRLAAVFGPSGSGKSSLLRAGIVPSLQSCREVGLRPAAIRILTPGERPARTHAPLLDVRGSGPVSGADTFVIVDQFEEVFTLCRDAAERARFLDLLLAAQQPESHLRVLLAVRADFYGRCAEHRALADALRDANLLAGPMTPEELREAVVKPAAVAGLTVERALTARLVDEVADAPGGLPLLSHVLLETWRRRRGKTLTLAGYEAAGGLQGAIAQTAEDLYGRFTDAQAAAARRVLLRLVAPGDGTPDTRRPADREELEATDRQETATVEALETLARARLLTLDDTGVEIAHEALITAWPRLHQWIEEDRERLRVHRKLTEAARAWQELGRDPGALYRGSRLATARDHFDGAHPAELTILEQAFLTASLAARDQEQRAAAHTTRRLRTLVCALSVLLALAVTAGLIAWQQSNSHERERLRSEARRIAEVASGMRFEDPRTAMLLSLASWKIADLPETRSALLAAAWQKEQDAFAVPDDDPTAGRFLDLDGRTVISVGRHRVTQWDLVTHRQVASYKGLGTYAEDYPEVSVESGVAVLNGGDGVRLWDLPAGRMTSQPALRNKTGQMNPSGRTVIVYGMDRSMQLREVGSGRLLAERRAGTLTDGPLVGKVSADDRLLAVCRSASARLEIYDLHARRDLTAAKLSGARLHCHRLRFVFSRDNRSLLTISGTNVRVWDIGSGRLLHSVEHSGIAEAALSPDGRFLAATDDNAILMWRLGGPSRPVFRYPLISETAASLRWAPGGRVIRFLSGVTGSTVRSVDLGRAVDSAWVDRPVSHAYFSAEAGVLATAQPSGSAVRVRLHRLRKGESPAGANVPCPEAGARQQVDRHCAALLALTPGGRSYAVGVTGTGPQATVTVHGPRHSTTLTLSNAGRNTKPVTDIELSPDGKTLYVPRARDDHMVTDAQLVPDDQWTEIWDVGLRRRTQVLHGVGGDVLALRPDGRLLATSSGQLVDLPSGRITRRTLGQDTIRTLSFSSNGRYLAVGDASGRVTVWDGHARRRLAVFAGTPSDAGSPPEPVSALSFSPDARTLAVAGTRGATRLWDMTSRNRHGSALPGAGDTILAMAFSPDRQTLYVAGNRVVLQKFTIAPEKAAAAVCQRAGELSRVDWKTYIPAVPYRPAC</sequence>
<dbReference type="GO" id="GO:0003677">
    <property type="term" value="F:DNA binding"/>
    <property type="evidence" value="ECO:0007669"/>
    <property type="project" value="InterPro"/>
</dbReference>
<dbReference type="PANTHER" id="PTHR19879:SF9">
    <property type="entry name" value="TRANSCRIPTION INITIATION FACTOR TFIID SUBUNIT 5"/>
    <property type="match status" value="1"/>
</dbReference>
<dbReference type="EMBL" id="BMUE01000008">
    <property type="protein sequence ID" value="GGW58383.1"/>
    <property type="molecule type" value="Genomic_DNA"/>
</dbReference>
<dbReference type="Pfam" id="PF00400">
    <property type="entry name" value="WD40"/>
    <property type="match status" value="3"/>
</dbReference>
<evidence type="ECO:0000259" key="2">
    <source>
        <dbReference type="PROSITE" id="PS50943"/>
    </source>
</evidence>
<evidence type="ECO:0000313" key="3">
    <source>
        <dbReference type="EMBL" id="GGW58383.1"/>
    </source>
</evidence>
<comment type="caution">
    <text evidence="3">The sequence shown here is derived from an EMBL/GenBank/DDBJ whole genome shotgun (WGS) entry which is preliminary data.</text>
</comment>
<evidence type="ECO:0000256" key="1">
    <source>
        <dbReference type="PROSITE-ProRule" id="PRU00221"/>
    </source>
</evidence>
<dbReference type="Pfam" id="PF20703">
    <property type="entry name" value="nSTAND1"/>
    <property type="match status" value="1"/>
</dbReference>
<reference evidence="3" key="1">
    <citation type="journal article" date="2014" name="Int. J. Syst. Evol. Microbiol.">
        <title>Complete genome sequence of Corynebacterium casei LMG S-19264T (=DSM 44701T), isolated from a smear-ripened cheese.</title>
        <authorList>
            <consortium name="US DOE Joint Genome Institute (JGI-PGF)"/>
            <person name="Walter F."/>
            <person name="Albersmeier A."/>
            <person name="Kalinowski J."/>
            <person name="Ruckert C."/>
        </authorList>
    </citation>
    <scope>NUCLEOTIDE SEQUENCE</scope>
    <source>
        <strain evidence="3">JCM 4490</strain>
    </source>
</reference>
<dbReference type="InterPro" id="IPR015943">
    <property type="entry name" value="WD40/YVTN_repeat-like_dom_sf"/>
</dbReference>
<keyword evidence="1" id="KW-0853">WD repeat</keyword>
<dbReference type="RefSeq" id="WP_190016610.1">
    <property type="nucleotide sequence ID" value="NZ_BMUE01000008.1"/>
</dbReference>
<keyword evidence="4" id="KW-1185">Reference proteome</keyword>
<dbReference type="SMART" id="SM00530">
    <property type="entry name" value="HTH_XRE"/>
    <property type="match status" value="1"/>
</dbReference>
<dbReference type="AlphaFoldDB" id="A0A918JAD9"/>
<dbReference type="SUPFAM" id="SSF52540">
    <property type="entry name" value="P-loop containing nucleoside triphosphate hydrolases"/>
    <property type="match status" value="1"/>
</dbReference>
<feature type="repeat" description="WD" evidence="1">
    <location>
        <begin position="1147"/>
        <end position="1188"/>
    </location>
</feature>
<dbReference type="InterPro" id="IPR001387">
    <property type="entry name" value="Cro/C1-type_HTH"/>
</dbReference>
<evidence type="ECO:0000313" key="4">
    <source>
        <dbReference type="Proteomes" id="UP000620224"/>
    </source>
</evidence>
<organism evidence="3 4">
    <name type="scientific">Streptomyces lucensis JCM 4490</name>
    <dbReference type="NCBI Taxonomy" id="1306176"/>
    <lineage>
        <taxon>Bacteria</taxon>
        <taxon>Bacillati</taxon>
        <taxon>Actinomycetota</taxon>
        <taxon>Actinomycetes</taxon>
        <taxon>Kitasatosporales</taxon>
        <taxon>Streptomycetaceae</taxon>
        <taxon>Streptomyces</taxon>
    </lineage>
</organism>
<dbReference type="SUPFAM" id="SSF82171">
    <property type="entry name" value="DPP6 N-terminal domain-like"/>
    <property type="match status" value="1"/>
</dbReference>
<accession>A0A918JAD9</accession>
<dbReference type="Gene3D" id="3.40.50.300">
    <property type="entry name" value="P-loop containing nucleotide triphosphate hydrolases"/>
    <property type="match status" value="1"/>
</dbReference>
<reference evidence="3" key="2">
    <citation type="submission" date="2020-09" db="EMBL/GenBank/DDBJ databases">
        <authorList>
            <person name="Sun Q."/>
            <person name="Ohkuma M."/>
        </authorList>
    </citation>
    <scope>NUCLEOTIDE SEQUENCE</scope>
    <source>
        <strain evidence="3">JCM 4490</strain>
    </source>
</reference>
<dbReference type="Gene3D" id="1.10.260.40">
    <property type="entry name" value="lambda repressor-like DNA-binding domains"/>
    <property type="match status" value="1"/>
</dbReference>
<dbReference type="PROSITE" id="PS50943">
    <property type="entry name" value="HTH_CROC1"/>
    <property type="match status" value="1"/>
</dbReference>
<dbReference type="SUPFAM" id="SSF50998">
    <property type="entry name" value="Quinoprotein alcohol dehydrogenase-like"/>
    <property type="match status" value="1"/>
</dbReference>
<dbReference type="Proteomes" id="UP000620224">
    <property type="component" value="Unassembled WGS sequence"/>
</dbReference>
<dbReference type="InterPro" id="IPR027417">
    <property type="entry name" value="P-loop_NTPase"/>
</dbReference>
<dbReference type="InterPro" id="IPR049052">
    <property type="entry name" value="nSTAND1"/>
</dbReference>
<dbReference type="CDD" id="cd00093">
    <property type="entry name" value="HTH_XRE"/>
    <property type="match status" value="1"/>
</dbReference>
<dbReference type="InterPro" id="IPR001680">
    <property type="entry name" value="WD40_rpt"/>
</dbReference>
<dbReference type="InterPro" id="IPR011047">
    <property type="entry name" value="Quinoprotein_ADH-like_sf"/>
</dbReference>
<name>A0A918JAD9_9ACTN</name>
<proteinExistence type="predicted"/>
<feature type="repeat" description="WD" evidence="1">
    <location>
        <begin position="1102"/>
        <end position="1130"/>
    </location>
</feature>
<dbReference type="InterPro" id="IPR010982">
    <property type="entry name" value="Lambda_DNA-bd_dom_sf"/>
</dbReference>
<dbReference type="PANTHER" id="PTHR19879">
    <property type="entry name" value="TRANSCRIPTION INITIATION FACTOR TFIID"/>
    <property type="match status" value="1"/>
</dbReference>
<dbReference type="SUPFAM" id="SSF47413">
    <property type="entry name" value="lambda repressor-like DNA-binding domains"/>
    <property type="match status" value="1"/>
</dbReference>
<dbReference type="Gene3D" id="2.130.10.10">
    <property type="entry name" value="YVTN repeat-like/Quinoprotein amine dehydrogenase"/>
    <property type="match status" value="3"/>
</dbReference>
<dbReference type="Pfam" id="PF01381">
    <property type="entry name" value="HTH_3"/>
    <property type="match status" value="1"/>
</dbReference>
<gene>
    <name evidence="3" type="ORF">GCM10010503_39300</name>
</gene>
<dbReference type="PROSITE" id="PS50082">
    <property type="entry name" value="WD_REPEATS_2"/>
    <property type="match status" value="2"/>
</dbReference>